<keyword evidence="3" id="KW-1185">Reference proteome</keyword>
<accession>A0ABR8N8J8</accession>
<comment type="caution">
    <text evidence="2">The sequence shown here is derived from an EMBL/GenBank/DDBJ whole genome shotgun (WGS) entry which is preliminary data.</text>
</comment>
<protein>
    <submittedName>
        <fullName evidence="2">ANTAR domain-containing protein</fullName>
    </submittedName>
</protein>
<organism evidence="2 3">
    <name type="scientific">Nocardioides cavernae</name>
    <dbReference type="NCBI Taxonomy" id="1921566"/>
    <lineage>
        <taxon>Bacteria</taxon>
        <taxon>Bacillati</taxon>
        <taxon>Actinomycetota</taxon>
        <taxon>Actinomycetes</taxon>
        <taxon>Propionibacteriales</taxon>
        <taxon>Nocardioidaceae</taxon>
        <taxon>Nocardioides</taxon>
    </lineage>
</organism>
<evidence type="ECO:0000313" key="3">
    <source>
        <dbReference type="Proteomes" id="UP000618818"/>
    </source>
</evidence>
<dbReference type="Gene3D" id="1.10.10.10">
    <property type="entry name" value="Winged helix-like DNA-binding domain superfamily/Winged helix DNA-binding domain"/>
    <property type="match status" value="1"/>
</dbReference>
<proteinExistence type="predicted"/>
<dbReference type="Proteomes" id="UP000618818">
    <property type="component" value="Unassembled WGS sequence"/>
</dbReference>
<sequence>MEPLPASAEALELLAVSGDEDLGARAAWVAETLAEVVPQADAVAIWFADEDLTLVLVDPLAEVSRRVVDPVMRSSLALRLATSTRVISVVTIYSERVDVFAGRVSAVERAVGAVWGASVVDGDLAFDALQSAELAPAQLRARLVIDTAVGLLVGTRGLSIDEAEDWLDHVSRTGGHTALEVATQVLAARSWPDGA</sequence>
<evidence type="ECO:0000313" key="2">
    <source>
        <dbReference type="EMBL" id="MBD3924462.1"/>
    </source>
</evidence>
<dbReference type="RefSeq" id="WP_191194236.1">
    <property type="nucleotide sequence ID" value="NZ_JACXYZ010000001.1"/>
</dbReference>
<dbReference type="EMBL" id="JACXYZ010000001">
    <property type="protein sequence ID" value="MBD3924462.1"/>
    <property type="molecule type" value="Genomic_DNA"/>
</dbReference>
<name>A0ABR8N8J8_9ACTN</name>
<gene>
    <name evidence="2" type="ORF">IEZ26_07525</name>
</gene>
<dbReference type="PROSITE" id="PS50921">
    <property type="entry name" value="ANTAR"/>
    <property type="match status" value="1"/>
</dbReference>
<dbReference type="InterPro" id="IPR036388">
    <property type="entry name" value="WH-like_DNA-bd_sf"/>
</dbReference>
<reference evidence="2 3" key="1">
    <citation type="submission" date="2020-09" db="EMBL/GenBank/DDBJ databases">
        <title>novel species in genus Nocardioides.</title>
        <authorList>
            <person name="Zhang G."/>
        </authorList>
    </citation>
    <scope>NUCLEOTIDE SEQUENCE [LARGE SCALE GENOMIC DNA]</scope>
    <source>
        <strain evidence="2 3">KCTC 39551</strain>
    </source>
</reference>
<dbReference type="SMART" id="SM01012">
    <property type="entry name" value="ANTAR"/>
    <property type="match status" value="1"/>
</dbReference>
<dbReference type="InterPro" id="IPR005561">
    <property type="entry name" value="ANTAR"/>
</dbReference>
<evidence type="ECO:0000259" key="1">
    <source>
        <dbReference type="PROSITE" id="PS50921"/>
    </source>
</evidence>
<feature type="domain" description="ANTAR" evidence="1">
    <location>
        <begin position="125"/>
        <end position="186"/>
    </location>
</feature>
<dbReference type="Pfam" id="PF03861">
    <property type="entry name" value="ANTAR"/>
    <property type="match status" value="1"/>
</dbReference>